<dbReference type="PROSITE" id="PS01124">
    <property type="entry name" value="HTH_ARAC_FAMILY_2"/>
    <property type="match status" value="1"/>
</dbReference>
<evidence type="ECO:0000256" key="3">
    <source>
        <dbReference type="ARBA" id="ARBA00023125"/>
    </source>
</evidence>
<dbReference type="Proteomes" id="UP001596113">
    <property type="component" value="Unassembled WGS sequence"/>
</dbReference>
<dbReference type="InterPro" id="IPR009057">
    <property type="entry name" value="Homeodomain-like_sf"/>
</dbReference>
<dbReference type="Pfam" id="PF12833">
    <property type="entry name" value="HTH_18"/>
    <property type="match status" value="1"/>
</dbReference>
<keyword evidence="4" id="KW-0010">Activator</keyword>
<evidence type="ECO:0000313" key="8">
    <source>
        <dbReference type="Proteomes" id="UP001596113"/>
    </source>
</evidence>
<organism evidence="7 8">
    <name type="scientific">Cohnella soli</name>
    <dbReference type="NCBI Taxonomy" id="425005"/>
    <lineage>
        <taxon>Bacteria</taxon>
        <taxon>Bacillati</taxon>
        <taxon>Bacillota</taxon>
        <taxon>Bacilli</taxon>
        <taxon>Bacillales</taxon>
        <taxon>Paenibacillaceae</taxon>
        <taxon>Cohnella</taxon>
    </lineage>
</organism>
<evidence type="ECO:0000256" key="1">
    <source>
        <dbReference type="ARBA" id="ARBA00022490"/>
    </source>
</evidence>
<dbReference type="InterPro" id="IPR050204">
    <property type="entry name" value="AraC_XylS_family_regulators"/>
</dbReference>
<dbReference type="InterPro" id="IPR020449">
    <property type="entry name" value="Tscrpt_reg_AraC-type_HTH"/>
</dbReference>
<keyword evidence="8" id="KW-1185">Reference proteome</keyword>
<dbReference type="InterPro" id="IPR018060">
    <property type="entry name" value="HTH_AraC"/>
</dbReference>
<evidence type="ECO:0000256" key="5">
    <source>
        <dbReference type="ARBA" id="ARBA00023163"/>
    </source>
</evidence>
<gene>
    <name evidence="7" type="ORF">ACFPOF_07230</name>
</gene>
<keyword evidence="1" id="KW-0963">Cytoplasm</keyword>
<accession>A0ABW0HR02</accession>
<dbReference type="SUPFAM" id="SSF46689">
    <property type="entry name" value="Homeodomain-like"/>
    <property type="match status" value="2"/>
</dbReference>
<evidence type="ECO:0000256" key="2">
    <source>
        <dbReference type="ARBA" id="ARBA00023015"/>
    </source>
</evidence>
<dbReference type="PANTHER" id="PTHR46796">
    <property type="entry name" value="HTH-TYPE TRANSCRIPTIONAL ACTIVATOR RHAS-RELATED"/>
    <property type="match status" value="1"/>
</dbReference>
<protein>
    <submittedName>
        <fullName evidence="7">Helix-turn-helix domain-containing protein</fullName>
    </submittedName>
</protein>
<dbReference type="InterPro" id="IPR037923">
    <property type="entry name" value="HTH-like"/>
</dbReference>
<keyword evidence="5" id="KW-0804">Transcription</keyword>
<sequence>MAAESMIKFICYGKGVAPSHWTFDHFPYVNRLYYVFGGTAYFTGGQMRHQLKPGHLYLFPYGIEFSAVHDGADCLDHLYFDFVTVPPLQMDRFAEYRVEPNTVVDHLTRALTLYLSDDHTARDEVTVRTLFQGLLAVFCETYGIERLNDSRINRVLELIHEKYGDNLCNRYFADLLHLDLRHFLRIFKQALKMTPNKYIREYRMTQAEAMLRKRESIQDVATRTGYESAASFCHAFKRSRGMSPSAFIKQNSPVE</sequence>
<proteinExistence type="predicted"/>
<name>A0ABW0HR02_9BACL</name>
<dbReference type="SUPFAM" id="SSF51215">
    <property type="entry name" value="Regulatory protein AraC"/>
    <property type="match status" value="1"/>
</dbReference>
<dbReference type="SMART" id="SM00342">
    <property type="entry name" value="HTH_ARAC"/>
    <property type="match status" value="1"/>
</dbReference>
<feature type="domain" description="HTH araC/xylS-type" evidence="6">
    <location>
        <begin position="153"/>
        <end position="250"/>
    </location>
</feature>
<dbReference type="RefSeq" id="WP_378131056.1">
    <property type="nucleotide sequence ID" value="NZ_JBHSMI010000013.1"/>
</dbReference>
<evidence type="ECO:0000256" key="4">
    <source>
        <dbReference type="ARBA" id="ARBA00023159"/>
    </source>
</evidence>
<evidence type="ECO:0000313" key="7">
    <source>
        <dbReference type="EMBL" id="MFC5402527.1"/>
    </source>
</evidence>
<dbReference type="PROSITE" id="PS00041">
    <property type="entry name" value="HTH_ARAC_FAMILY_1"/>
    <property type="match status" value="1"/>
</dbReference>
<dbReference type="PANTHER" id="PTHR46796:SF13">
    <property type="entry name" value="HTH-TYPE TRANSCRIPTIONAL ACTIVATOR RHAS"/>
    <property type="match status" value="1"/>
</dbReference>
<dbReference type="EMBL" id="JBHSMI010000013">
    <property type="protein sequence ID" value="MFC5402527.1"/>
    <property type="molecule type" value="Genomic_DNA"/>
</dbReference>
<dbReference type="Gene3D" id="1.10.10.60">
    <property type="entry name" value="Homeodomain-like"/>
    <property type="match status" value="2"/>
</dbReference>
<keyword evidence="2" id="KW-0805">Transcription regulation</keyword>
<dbReference type="InterPro" id="IPR018062">
    <property type="entry name" value="HTH_AraC-typ_CS"/>
</dbReference>
<keyword evidence="3" id="KW-0238">DNA-binding</keyword>
<dbReference type="PRINTS" id="PR00032">
    <property type="entry name" value="HTHARAC"/>
</dbReference>
<reference evidence="8" key="1">
    <citation type="journal article" date="2019" name="Int. J. Syst. Evol. Microbiol.">
        <title>The Global Catalogue of Microorganisms (GCM) 10K type strain sequencing project: providing services to taxonomists for standard genome sequencing and annotation.</title>
        <authorList>
            <consortium name="The Broad Institute Genomics Platform"/>
            <consortium name="The Broad Institute Genome Sequencing Center for Infectious Disease"/>
            <person name="Wu L."/>
            <person name="Ma J."/>
        </authorList>
    </citation>
    <scope>NUCLEOTIDE SEQUENCE [LARGE SCALE GENOMIC DNA]</scope>
    <source>
        <strain evidence="8">CGMCC 1.18575</strain>
    </source>
</reference>
<evidence type="ECO:0000259" key="6">
    <source>
        <dbReference type="PROSITE" id="PS01124"/>
    </source>
</evidence>
<comment type="caution">
    <text evidence="7">The sequence shown here is derived from an EMBL/GenBank/DDBJ whole genome shotgun (WGS) entry which is preliminary data.</text>
</comment>